<dbReference type="AlphaFoldDB" id="A0A1D9Q163"/>
<dbReference type="EMBL" id="CP017817">
    <property type="protein sequence ID" value="APA08675.1"/>
    <property type="molecule type" value="Genomic_DNA"/>
</dbReference>
<evidence type="ECO:0000313" key="1">
    <source>
        <dbReference type="EMBL" id="APA08675.1"/>
    </source>
</evidence>
<dbReference type="Proteomes" id="UP000177798">
    <property type="component" value="Chromosome 4"/>
</dbReference>
<name>A0A1D9Q163_SCLS1</name>
<proteinExistence type="predicted"/>
<dbReference type="VEuPathDB" id="FungiDB:sscle_04g034450"/>
<dbReference type="OrthoDB" id="10454690at2759"/>
<gene>
    <name evidence="1" type="ORF">sscle_04g034450</name>
</gene>
<accession>A0A1D9Q163</accession>
<protein>
    <submittedName>
        <fullName evidence="1">Uncharacterized protein</fullName>
    </submittedName>
</protein>
<sequence>MLCKTCTDLFLAIREDVDILRMELKECSFPDDKEREFEHHASYDAYKEAVSIGCRLCKKMQLHRIGHKDFRMAFHWKFSKMHTATKWTIHLDFIESSKGFSILDGYLVPVESSKDRLLVPGYHETSNTGSEASFALANH</sequence>
<reference evidence="2" key="1">
    <citation type="journal article" date="2017" name="Genome Biol. Evol.">
        <title>The complete genome sequence of the phytopathogenic fungus Sclerotinia sclerotiorum reveals insights into the genome architecture of broad host range pathogens.</title>
        <authorList>
            <person name="Derbyshire M."/>
            <person name="Denton-Giles M."/>
            <person name="Hegedus D."/>
            <person name="Seifbarghy S."/>
            <person name="Rollins J."/>
            <person name="van Kan J."/>
            <person name="Seidl M.F."/>
            <person name="Faino L."/>
            <person name="Mbengue M."/>
            <person name="Navaud O."/>
            <person name="Raffaele S."/>
            <person name="Hammond-Kosack K."/>
            <person name="Heard S."/>
            <person name="Oliver R."/>
        </authorList>
    </citation>
    <scope>NUCLEOTIDE SEQUENCE [LARGE SCALE GENOMIC DNA]</scope>
    <source>
        <strain evidence="2">ATCC 18683 / 1980 / Ss-1</strain>
    </source>
</reference>
<evidence type="ECO:0000313" key="2">
    <source>
        <dbReference type="Proteomes" id="UP000177798"/>
    </source>
</evidence>
<organism evidence="1 2">
    <name type="scientific">Sclerotinia sclerotiorum (strain ATCC 18683 / 1980 / Ss-1)</name>
    <name type="common">White mold</name>
    <name type="synonym">Whetzelinia sclerotiorum</name>
    <dbReference type="NCBI Taxonomy" id="665079"/>
    <lineage>
        <taxon>Eukaryota</taxon>
        <taxon>Fungi</taxon>
        <taxon>Dikarya</taxon>
        <taxon>Ascomycota</taxon>
        <taxon>Pezizomycotina</taxon>
        <taxon>Leotiomycetes</taxon>
        <taxon>Helotiales</taxon>
        <taxon>Sclerotiniaceae</taxon>
        <taxon>Sclerotinia</taxon>
    </lineage>
</organism>